<evidence type="ECO:0000313" key="2">
    <source>
        <dbReference type="Proteomes" id="UP000268093"/>
    </source>
</evidence>
<dbReference type="SUPFAM" id="SSF53223">
    <property type="entry name" value="Aminoacid dehydrogenase-like, N-terminal domain"/>
    <property type="match status" value="1"/>
</dbReference>
<dbReference type="InterPro" id="IPR046346">
    <property type="entry name" value="Aminoacid_DH-like_N_sf"/>
</dbReference>
<accession>A0A433D401</accession>
<dbReference type="Gene3D" id="3.40.50.10860">
    <property type="entry name" value="Leucine Dehydrogenase, chain A, domain 1"/>
    <property type="match status" value="1"/>
</dbReference>
<comment type="caution">
    <text evidence="1">The sequence shown here is derived from an EMBL/GenBank/DDBJ whole genome shotgun (WGS) entry which is preliminary data.</text>
</comment>
<evidence type="ECO:0000313" key="1">
    <source>
        <dbReference type="EMBL" id="RUP45555.1"/>
    </source>
</evidence>
<proteinExistence type="predicted"/>
<dbReference type="EMBL" id="RBNI01007101">
    <property type="protein sequence ID" value="RUP45555.1"/>
    <property type="molecule type" value="Genomic_DNA"/>
</dbReference>
<name>A0A433D401_9FUNG</name>
<reference evidence="1 2" key="1">
    <citation type="journal article" date="2018" name="New Phytol.">
        <title>Phylogenomics of Endogonaceae and evolution of mycorrhizas within Mucoromycota.</title>
        <authorList>
            <person name="Chang Y."/>
            <person name="Desiro A."/>
            <person name="Na H."/>
            <person name="Sandor L."/>
            <person name="Lipzen A."/>
            <person name="Clum A."/>
            <person name="Barry K."/>
            <person name="Grigoriev I.V."/>
            <person name="Martin F.M."/>
            <person name="Stajich J.E."/>
            <person name="Smith M.E."/>
            <person name="Bonito G."/>
            <person name="Spatafora J.W."/>
        </authorList>
    </citation>
    <scope>NUCLEOTIDE SEQUENCE [LARGE SCALE GENOMIC DNA]</scope>
    <source>
        <strain evidence="1 2">GMNB39</strain>
    </source>
</reference>
<dbReference type="Proteomes" id="UP000268093">
    <property type="component" value="Unassembled WGS sequence"/>
</dbReference>
<dbReference type="OrthoDB" id="5126881at2759"/>
<protein>
    <submittedName>
        <fullName evidence="1">Uncharacterized protein</fullName>
    </submittedName>
</protein>
<organism evidence="1 2">
    <name type="scientific">Jimgerdemannia flammicorona</name>
    <dbReference type="NCBI Taxonomy" id="994334"/>
    <lineage>
        <taxon>Eukaryota</taxon>
        <taxon>Fungi</taxon>
        <taxon>Fungi incertae sedis</taxon>
        <taxon>Mucoromycota</taxon>
        <taxon>Mucoromycotina</taxon>
        <taxon>Endogonomycetes</taxon>
        <taxon>Endogonales</taxon>
        <taxon>Endogonaceae</taxon>
        <taxon>Jimgerdemannia</taxon>
    </lineage>
</organism>
<keyword evidence="2" id="KW-1185">Reference proteome</keyword>
<gene>
    <name evidence="1" type="ORF">BC936DRAFT_148021</name>
</gene>
<sequence length="78" mass="8715">MKVKYPHFNPHLSIVQVGARDDSTIYVRMKEKAAKEVCIAHVGSVEIGLGSERVELFAPRFSTLQQSAFIPMFPLLLA</sequence>